<evidence type="ECO:0000259" key="9">
    <source>
        <dbReference type="PROSITE" id="PS50268"/>
    </source>
</evidence>
<evidence type="ECO:0000256" key="5">
    <source>
        <dbReference type="ARBA" id="ARBA00022837"/>
    </source>
</evidence>
<keyword evidence="6" id="KW-1133">Transmembrane helix</keyword>
<dbReference type="InterPro" id="IPR015919">
    <property type="entry name" value="Cadherin-like_sf"/>
</dbReference>
<dbReference type="GO" id="GO:0005509">
    <property type="term" value="F:calcium ion binding"/>
    <property type="evidence" value="ECO:0007669"/>
    <property type="project" value="UniProtKB-UniRule"/>
</dbReference>
<dbReference type="GO" id="GO:0005912">
    <property type="term" value="C:adherens junction"/>
    <property type="evidence" value="ECO:0007669"/>
    <property type="project" value="TreeGrafter"/>
</dbReference>
<evidence type="ECO:0000256" key="6">
    <source>
        <dbReference type="ARBA" id="ARBA00022989"/>
    </source>
</evidence>
<evidence type="ECO:0000256" key="7">
    <source>
        <dbReference type="ARBA" id="ARBA00023136"/>
    </source>
</evidence>
<name>A0A060YCL5_ONCMY</name>
<evidence type="ECO:0000313" key="10">
    <source>
        <dbReference type="EMBL" id="CDQ89481.1"/>
    </source>
</evidence>
<feature type="domain" description="Cadherin" evidence="9">
    <location>
        <begin position="14"/>
        <end position="52"/>
    </location>
</feature>
<accession>A0A060YCL5</accession>
<evidence type="ECO:0000256" key="4">
    <source>
        <dbReference type="ARBA" id="ARBA00022737"/>
    </source>
</evidence>
<dbReference type="PROSITE" id="PS50268">
    <property type="entry name" value="CADHERIN_2"/>
    <property type="match status" value="2"/>
</dbReference>
<dbReference type="AlphaFoldDB" id="A0A060YCL5"/>
<dbReference type="GO" id="GO:0007043">
    <property type="term" value="P:cell-cell junction assembly"/>
    <property type="evidence" value="ECO:0007669"/>
    <property type="project" value="TreeGrafter"/>
</dbReference>
<dbReference type="GO" id="GO:0000902">
    <property type="term" value="P:cell morphogenesis"/>
    <property type="evidence" value="ECO:0007669"/>
    <property type="project" value="TreeGrafter"/>
</dbReference>
<proteinExistence type="predicted"/>
<dbReference type="STRING" id="8022.A0A060YCL5"/>
<keyword evidence="4" id="KW-0677">Repeat</keyword>
<dbReference type="Gene3D" id="2.60.40.60">
    <property type="entry name" value="Cadherins"/>
    <property type="match status" value="1"/>
</dbReference>
<dbReference type="GO" id="GO:0008013">
    <property type="term" value="F:beta-catenin binding"/>
    <property type="evidence" value="ECO:0007669"/>
    <property type="project" value="TreeGrafter"/>
</dbReference>
<feature type="domain" description="Cadherin" evidence="9">
    <location>
        <begin position="53"/>
        <end position="118"/>
    </location>
</feature>
<organism evidence="10 11">
    <name type="scientific">Oncorhynchus mykiss</name>
    <name type="common">Rainbow trout</name>
    <name type="synonym">Salmo gairdneri</name>
    <dbReference type="NCBI Taxonomy" id="8022"/>
    <lineage>
        <taxon>Eukaryota</taxon>
        <taxon>Metazoa</taxon>
        <taxon>Chordata</taxon>
        <taxon>Craniata</taxon>
        <taxon>Vertebrata</taxon>
        <taxon>Euteleostomi</taxon>
        <taxon>Actinopterygii</taxon>
        <taxon>Neopterygii</taxon>
        <taxon>Teleostei</taxon>
        <taxon>Protacanthopterygii</taxon>
        <taxon>Salmoniformes</taxon>
        <taxon>Salmonidae</taxon>
        <taxon>Salmoninae</taxon>
        <taxon>Oncorhynchus</taxon>
    </lineage>
</organism>
<dbReference type="GO" id="GO:0045296">
    <property type="term" value="F:cadherin binding"/>
    <property type="evidence" value="ECO:0007669"/>
    <property type="project" value="TreeGrafter"/>
</dbReference>
<keyword evidence="7" id="KW-0472">Membrane</keyword>
<dbReference type="SUPFAM" id="SSF49313">
    <property type="entry name" value="Cadherin-like"/>
    <property type="match status" value="1"/>
</dbReference>
<dbReference type="GO" id="GO:0016339">
    <property type="term" value="P:calcium-dependent cell-cell adhesion via plasma membrane cell adhesion molecules"/>
    <property type="evidence" value="ECO:0007669"/>
    <property type="project" value="TreeGrafter"/>
</dbReference>
<keyword evidence="3" id="KW-0732">Signal</keyword>
<dbReference type="Pfam" id="PF00028">
    <property type="entry name" value="Cadherin"/>
    <property type="match status" value="1"/>
</dbReference>
<dbReference type="PANTHER" id="PTHR24027:SF422">
    <property type="entry name" value="CADHERIN DOMAIN-CONTAINING PROTEIN"/>
    <property type="match status" value="1"/>
</dbReference>
<evidence type="ECO:0000256" key="1">
    <source>
        <dbReference type="ARBA" id="ARBA00004167"/>
    </source>
</evidence>
<sequence>MQIVRVTIWLPVQESYGLGVKTLEALVGSEPVEGPVIITINVLDVNNHAPSFNQTDYIGIVRERTPAGVPFARVFATDLDDPESPNAHLSYTLVSQIPNRDNTLFFEINSNTGEISTTAEGNTHTHTLPEILKVHTHRSSQMLWSLISSCMSANL</sequence>
<dbReference type="GO" id="GO:0034332">
    <property type="term" value="P:adherens junction organization"/>
    <property type="evidence" value="ECO:0007669"/>
    <property type="project" value="TreeGrafter"/>
</dbReference>
<dbReference type="PANTHER" id="PTHR24027">
    <property type="entry name" value="CADHERIN-23"/>
    <property type="match status" value="1"/>
</dbReference>
<gene>
    <name evidence="10" type="ORF">GSONMT00054608001</name>
</gene>
<reference evidence="10" key="2">
    <citation type="submission" date="2014-03" db="EMBL/GenBank/DDBJ databases">
        <authorList>
            <person name="Genoscope - CEA"/>
        </authorList>
    </citation>
    <scope>NUCLEOTIDE SEQUENCE</scope>
</reference>
<evidence type="ECO:0000256" key="2">
    <source>
        <dbReference type="ARBA" id="ARBA00022692"/>
    </source>
</evidence>
<keyword evidence="5 8" id="KW-0106">Calcium</keyword>
<protein>
    <recommendedName>
        <fullName evidence="9">Cadherin domain-containing protein</fullName>
    </recommendedName>
</protein>
<evidence type="ECO:0000256" key="3">
    <source>
        <dbReference type="ARBA" id="ARBA00022729"/>
    </source>
</evidence>
<evidence type="ECO:0000256" key="8">
    <source>
        <dbReference type="PROSITE-ProRule" id="PRU00043"/>
    </source>
</evidence>
<dbReference type="CDD" id="cd11304">
    <property type="entry name" value="Cadherin_repeat"/>
    <property type="match status" value="1"/>
</dbReference>
<dbReference type="GO" id="GO:0044331">
    <property type="term" value="P:cell-cell adhesion mediated by cadherin"/>
    <property type="evidence" value="ECO:0007669"/>
    <property type="project" value="TreeGrafter"/>
</dbReference>
<comment type="subcellular location">
    <subcellularLocation>
        <location evidence="1">Membrane</location>
        <topology evidence="1">Single-pass membrane protein</topology>
    </subcellularLocation>
</comment>
<dbReference type="InterPro" id="IPR039808">
    <property type="entry name" value="Cadherin"/>
</dbReference>
<dbReference type="InterPro" id="IPR002126">
    <property type="entry name" value="Cadherin-like_dom"/>
</dbReference>
<dbReference type="PaxDb" id="8022-A0A060YCL5"/>
<evidence type="ECO:0000313" key="11">
    <source>
        <dbReference type="Proteomes" id="UP000193380"/>
    </source>
</evidence>
<dbReference type="GO" id="GO:0016477">
    <property type="term" value="P:cell migration"/>
    <property type="evidence" value="ECO:0007669"/>
    <property type="project" value="TreeGrafter"/>
</dbReference>
<dbReference type="EMBL" id="FR909550">
    <property type="protein sequence ID" value="CDQ89481.1"/>
    <property type="molecule type" value="Genomic_DNA"/>
</dbReference>
<reference evidence="10" key="1">
    <citation type="journal article" date="2014" name="Nat. Commun.">
        <title>The rainbow trout genome provides novel insights into evolution after whole-genome duplication in vertebrates.</title>
        <authorList>
            <person name="Berthelot C."/>
            <person name="Brunet F."/>
            <person name="Chalopin D."/>
            <person name="Juanchich A."/>
            <person name="Bernard M."/>
            <person name="Noel B."/>
            <person name="Bento P."/>
            <person name="Da Silva C."/>
            <person name="Labadie K."/>
            <person name="Alberti A."/>
            <person name="Aury J.M."/>
            <person name="Louis A."/>
            <person name="Dehais P."/>
            <person name="Bardou P."/>
            <person name="Montfort J."/>
            <person name="Klopp C."/>
            <person name="Cabau C."/>
            <person name="Gaspin C."/>
            <person name="Thorgaard G.H."/>
            <person name="Boussaha M."/>
            <person name="Quillet E."/>
            <person name="Guyomard R."/>
            <person name="Galiana D."/>
            <person name="Bobe J."/>
            <person name="Volff J.N."/>
            <person name="Genet C."/>
            <person name="Wincker P."/>
            <person name="Jaillon O."/>
            <person name="Roest Crollius H."/>
            <person name="Guiguen Y."/>
        </authorList>
    </citation>
    <scope>NUCLEOTIDE SEQUENCE [LARGE SCALE GENOMIC DNA]</scope>
</reference>
<dbReference type="GO" id="GO:0016342">
    <property type="term" value="C:catenin complex"/>
    <property type="evidence" value="ECO:0007669"/>
    <property type="project" value="TreeGrafter"/>
</dbReference>
<dbReference type="Proteomes" id="UP000193380">
    <property type="component" value="Unassembled WGS sequence"/>
</dbReference>
<dbReference type="GO" id="GO:0007156">
    <property type="term" value="P:homophilic cell adhesion via plasma membrane adhesion molecules"/>
    <property type="evidence" value="ECO:0007669"/>
    <property type="project" value="InterPro"/>
</dbReference>
<keyword evidence="2" id="KW-0812">Transmembrane</keyword>